<dbReference type="GO" id="GO:0022627">
    <property type="term" value="C:cytosolic small ribosomal subunit"/>
    <property type="evidence" value="ECO:0007669"/>
    <property type="project" value="TreeGrafter"/>
</dbReference>
<dbReference type="FunFam" id="2.40.50.140:FF:000011">
    <property type="entry name" value="30S ribosomal protein S1"/>
    <property type="match status" value="2"/>
</dbReference>
<dbReference type="Pfam" id="PF00575">
    <property type="entry name" value="S1"/>
    <property type="match status" value="6"/>
</dbReference>
<evidence type="ECO:0000256" key="2">
    <source>
        <dbReference type="ARBA" id="ARBA00022737"/>
    </source>
</evidence>
<sequence length="578" mass="63692">MSNSKLVKECSISDADAEKMVDEIVGTTTSDDVARMYEESVKNFEVDTILKGKVLDIVGSNVIVDIGYKSEGIVQLTEFPSKDSIKVDDEIEVLLEQIEDESGVLVLSKQKADRLRGWENIIKNNKEGDVIRGRVFRKIKGGLLVDVGVPVFLPASQVDIRKVDEIGDLIGKEIEATILKIDEKKMNVIISRRKCLEDKRADKKTKLLSELKEGDMVKGVVKNISDFGAFIDLGGIDGLLYITDMSWGRVTHPSEIVALEQEVTVKILKIDKTLERIALGLKQLTKNPWEEVAAKYPMGSKVKGKVVNLLPYGAFVELEQGIEGLVHISEMSWTRRINHPSDVLSIGEVVEVIVLNINVEKQELSLGLKQTEANPWENAGEKYKAGATITGRVRNTTSYGAFIELPGGLDGLLHINDMSWTKKVIHPSEMVKKGDKLEVTILSVDGDKKRIALGLKQLTPNPWETTFPEKYAVGTTHIGKVPKLVSFGAFVELEKDLEGLLHLSKGSKDQTTPPELSVGDVVEVKVVKFEPQEGKIGLILLRIVEGKKTSSDRTASETPVLETTVEKGASEPAPPKVE</sequence>
<dbReference type="InterPro" id="IPR003029">
    <property type="entry name" value="S1_domain"/>
</dbReference>
<dbReference type="PRINTS" id="PR00681">
    <property type="entry name" value="RIBOSOMALS1"/>
</dbReference>
<keyword evidence="5" id="KW-0687">Ribonucleoprotein</keyword>
<evidence type="ECO:0000256" key="6">
    <source>
        <dbReference type="ARBA" id="ARBA00035293"/>
    </source>
</evidence>
<dbReference type="CDD" id="cd05688">
    <property type="entry name" value="S1_RPS1_repeat_ec3"/>
    <property type="match status" value="2"/>
</dbReference>
<feature type="domain" description="S1 motif" evidence="9">
    <location>
        <begin position="386"/>
        <end position="456"/>
    </location>
</feature>
<evidence type="ECO:0000313" key="11">
    <source>
        <dbReference type="Proteomes" id="UP000178797"/>
    </source>
</evidence>
<dbReference type="GO" id="GO:0003729">
    <property type="term" value="F:mRNA binding"/>
    <property type="evidence" value="ECO:0007669"/>
    <property type="project" value="TreeGrafter"/>
</dbReference>
<evidence type="ECO:0000256" key="4">
    <source>
        <dbReference type="ARBA" id="ARBA00022980"/>
    </source>
</evidence>
<dbReference type="InterPro" id="IPR050437">
    <property type="entry name" value="Ribos_protein_bS1-like"/>
</dbReference>
<keyword evidence="4 10" id="KW-0689">Ribosomal protein</keyword>
<evidence type="ECO:0000256" key="8">
    <source>
        <dbReference type="SAM" id="MobiDB-lite"/>
    </source>
</evidence>
<evidence type="ECO:0000259" key="9">
    <source>
        <dbReference type="PROSITE" id="PS50126"/>
    </source>
</evidence>
<dbReference type="AlphaFoldDB" id="A0A1F7S3F2"/>
<organism evidence="10 11">
    <name type="scientific">Candidatus Schekmanbacteria bacterium RBG_16_38_10</name>
    <dbReference type="NCBI Taxonomy" id="1817879"/>
    <lineage>
        <taxon>Bacteria</taxon>
        <taxon>Candidatus Schekmaniibacteriota</taxon>
    </lineage>
</organism>
<evidence type="ECO:0000256" key="3">
    <source>
        <dbReference type="ARBA" id="ARBA00022884"/>
    </source>
</evidence>
<dbReference type="CDD" id="cd04465">
    <property type="entry name" value="S1_RPS1_repeat_ec2_hs2"/>
    <property type="match status" value="1"/>
</dbReference>
<dbReference type="PANTHER" id="PTHR10724">
    <property type="entry name" value="30S RIBOSOMAL PROTEIN S1"/>
    <property type="match status" value="1"/>
</dbReference>
<feature type="domain" description="S1 motif" evidence="9">
    <location>
        <begin position="47"/>
        <end position="110"/>
    </location>
</feature>
<dbReference type="PANTHER" id="PTHR10724:SF7">
    <property type="entry name" value="SMALL RIBOSOMAL SUBUNIT PROTEIN BS1C"/>
    <property type="match status" value="1"/>
</dbReference>
<feature type="region of interest" description="Disordered" evidence="8">
    <location>
        <begin position="547"/>
        <end position="578"/>
    </location>
</feature>
<name>A0A1F7S3F2_9BACT</name>
<dbReference type="GO" id="GO:0003735">
    <property type="term" value="F:structural constituent of ribosome"/>
    <property type="evidence" value="ECO:0007669"/>
    <property type="project" value="InterPro"/>
</dbReference>
<keyword evidence="3" id="KW-0694">RNA-binding</keyword>
<accession>A0A1F7S3F2</accession>
<protein>
    <recommendedName>
        <fullName evidence="6">Small ribosomal subunit protein bS1</fullName>
    </recommendedName>
    <alternativeName>
        <fullName evidence="7">30S ribosomal protein S1</fullName>
    </alternativeName>
</protein>
<feature type="domain" description="S1 motif" evidence="9">
    <location>
        <begin position="474"/>
        <end position="541"/>
    </location>
</feature>
<dbReference type="GO" id="GO:0006412">
    <property type="term" value="P:translation"/>
    <property type="evidence" value="ECO:0007669"/>
    <property type="project" value="InterPro"/>
</dbReference>
<dbReference type="Gene3D" id="2.40.50.140">
    <property type="entry name" value="Nucleic acid-binding proteins"/>
    <property type="match status" value="6"/>
</dbReference>
<reference evidence="10 11" key="1">
    <citation type="journal article" date="2016" name="Nat. Commun.">
        <title>Thousands of microbial genomes shed light on interconnected biogeochemical processes in an aquifer system.</title>
        <authorList>
            <person name="Anantharaman K."/>
            <person name="Brown C.T."/>
            <person name="Hug L.A."/>
            <person name="Sharon I."/>
            <person name="Castelle C.J."/>
            <person name="Probst A.J."/>
            <person name="Thomas B.C."/>
            <person name="Singh A."/>
            <person name="Wilkins M.J."/>
            <person name="Karaoz U."/>
            <person name="Brodie E.L."/>
            <person name="Williams K.H."/>
            <person name="Hubbard S.S."/>
            <person name="Banfield J.F."/>
        </authorList>
    </citation>
    <scope>NUCLEOTIDE SEQUENCE [LARGE SCALE GENOMIC DNA]</scope>
</reference>
<dbReference type="FunFam" id="2.40.50.140:FF:000018">
    <property type="entry name" value="30S ribosomal protein S1"/>
    <property type="match status" value="1"/>
</dbReference>
<gene>
    <name evidence="10" type="ORF">A2W05_11525</name>
</gene>
<dbReference type="InterPro" id="IPR035104">
    <property type="entry name" value="Ribosomal_protein_S1-like"/>
</dbReference>
<feature type="domain" description="S1 motif" evidence="9">
    <location>
        <begin position="214"/>
        <end position="282"/>
    </location>
</feature>
<dbReference type="SMART" id="SM00316">
    <property type="entry name" value="S1"/>
    <property type="match status" value="6"/>
</dbReference>
<dbReference type="EMBL" id="MGDE01000013">
    <property type="protein sequence ID" value="OGL47784.1"/>
    <property type="molecule type" value="Genomic_DNA"/>
</dbReference>
<proteinExistence type="inferred from homology"/>
<evidence type="ECO:0000256" key="1">
    <source>
        <dbReference type="ARBA" id="ARBA00006767"/>
    </source>
</evidence>
<dbReference type="Proteomes" id="UP000178797">
    <property type="component" value="Unassembled WGS sequence"/>
</dbReference>
<dbReference type="PROSITE" id="PS50126">
    <property type="entry name" value="S1"/>
    <property type="match status" value="6"/>
</dbReference>
<evidence type="ECO:0000256" key="7">
    <source>
        <dbReference type="ARBA" id="ARBA00035517"/>
    </source>
</evidence>
<dbReference type="CDD" id="cd05687">
    <property type="entry name" value="S1_RPS1_repeat_ec1_hs1"/>
    <property type="match status" value="1"/>
</dbReference>
<dbReference type="InterPro" id="IPR000110">
    <property type="entry name" value="Ribosomal_bS1"/>
</dbReference>
<dbReference type="NCBIfam" id="TIGR00717">
    <property type="entry name" value="rpsA"/>
    <property type="match status" value="1"/>
</dbReference>
<dbReference type="SUPFAM" id="SSF50249">
    <property type="entry name" value="Nucleic acid-binding proteins"/>
    <property type="match status" value="6"/>
</dbReference>
<comment type="caution">
    <text evidence="10">The sequence shown here is derived from an EMBL/GenBank/DDBJ whole genome shotgun (WGS) entry which is preliminary data.</text>
</comment>
<feature type="domain" description="S1 motif" evidence="9">
    <location>
        <begin position="299"/>
        <end position="369"/>
    </location>
</feature>
<evidence type="ECO:0000256" key="5">
    <source>
        <dbReference type="ARBA" id="ARBA00023274"/>
    </source>
</evidence>
<keyword evidence="2" id="KW-0677">Repeat</keyword>
<feature type="domain" description="S1 motif" evidence="9">
    <location>
        <begin position="128"/>
        <end position="193"/>
    </location>
</feature>
<evidence type="ECO:0000313" key="10">
    <source>
        <dbReference type="EMBL" id="OGL47784.1"/>
    </source>
</evidence>
<comment type="similarity">
    <text evidence="1">Belongs to the bacterial ribosomal protein bS1 family.</text>
</comment>
<dbReference type="InterPro" id="IPR012340">
    <property type="entry name" value="NA-bd_OB-fold"/>
</dbReference>